<dbReference type="Proteomes" id="UP000072083">
    <property type="component" value="Unassembled WGS sequence"/>
</dbReference>
<name>A0A0Z8EI90_STRSU</name>
<evidence type="ECO:0000313" key="3">
    <source>
        <dbReference type="Proteomes" id="UP000072083"/>
    </source>
</evidence>
<keyword evidence="1" id="KW-1133">Transmembrane helix</keyword>
<keyword evidence="1" id="KW-0812">Transmembrane</keyword>
<keyword evidence="1" id="KW-0472">Membrane</keyword>
<evidence type="ECO:0000313" key="2">
    <source>
        <dbReference type="EMBL" id="CYU62407.1"/>
    </source>
</evidence>
<organism evidence="2 3">
    <name type="scientific">Streptococcus suis</name>
    <dbReference type="NCBI Taxonomy" id="1307"/>
    <lineage>
        <taxon>Bacteria</taxon>
        <taxon>Bacillati</taxon>
        <taxon>Bacillota</taxon>
        <taxon>Bacilli</taxon>
        <taxon>Lactobacillales</taxon>
        <taxon>Streptococcaceae</taxon>
        <taxon>Streptococcus</taxon>
    </lineage>
</organism>
<gene>
    <name evidence="2" type="ORF">ERS132406_00425</name>
</gene>
<dbReference type="AlphaFoldDB" id="A0A0Z8EI90"/>
<evidence type="ECO:0000256" key="1">
    <source>
        <dbReference type="SAM" id="Phobius"/>
    </source>
</evidence>
<feature type="transmembrane region" description="Helical" evidence="1">
    <location>
        <begin position="6"/>
        <end position="28"/>
    </location>
</feature>
<proteinExistence type="predicted"/>
<protein>
    <submittedName>
        <fullName evidence="2">Uncharacterized protein</fullName>
    </submittedName>
</protein>
<reference evidence="2 3" key="1">
    <citation type="submission" date="2016-02" db="EMBL/GenBank/DDBJ databases">
        <authorList>
            <consortium name="Pathogen Informatics"/>
        </authorList>
    </citation>
    <scope>NUCLEOTIDE SEQUENCE [LARGE SCALE GENOMIC DNA]</scope>
    <source>
        <strain evidence="2 3">LSS44</strain>
    </source>
</reference>
<dbReference type="EMBL" id="FIGZ01000003">
    <property type="protein sequence ID" value="CYU62407.1"/>
    <property type="molecule type" value="Genomic_DNA"/>
</dbReference>
<accession>A0A0Z8EI90</accession>
<sequence>MAERTLFLGILLNMLYLGLAITAVTFLIKIYKLLSKIKKVLK</sequence>